<dbReference type="GO" id="GO:0005634">
    <property type="term" value="C:nucleus"/>
    <property type="evidence" value="ECO:0007669"/>
    <property type="project" value="TreeGrafter"/>
</dbReference>
<dbReference type="Proteomes" id="UP000224006">
    <property type="component" value="Chromosome VII"/>
</dbReference>
<accession>A0A2A9M642</accession>
<evidence type="ECO:0000313" key="6">
    <source>
        <dbReference type="Proteomes" id="UP000224006"/>
    </source>
</evidence>
<dbReference type="GeneID" id="40312562"/>
<protein>
    <recommendedName>
        <fullName evidence="7">Tetratricopeptide repeat-containing protein</fullName>
    </recommendedName>
</protein>
<reference evidence="5 6" key="1">
    <citation type="submission" date="2017-09" db="EMBL/GenBank/DDBJ databases">
        <title>Genome sequencing of Besnoitia besnoiti strain Bb-Ger1.</title>
        <authorList>
            <person name="Schares G."/>
            <person name="Venepally P."/>
            <person name="Lorenzi H.A."/>
        </authorList>
    </citation>
    <scope>NUCLEOTIDE SEQUENCE [LARGE SCALE GENOMIC DNA]</scope>
    <source>
        <strain evidence="5 6">Bb-Ger1</strain>
    </source>
</reference>
<organism evidence="5 6">
    <name type="scientific">Besnoitia besnoiti</name>
    <name type="common">Apicomplexan protozoan</name>
    <dbReference type="NCBI Taxonomy" id="94643"/>
    <lineage>
        <taxon>Eukaryota</taxon>
        <taxon>Sar</taxon>
        <taxon>Alveolata</taxon>
        <taxon>Apicomplexa</taxon>
        <taxon>Conoidasida</taxon>
        <taxon>Coccidia</taxon>
        <taxon>Eucoccidiorida</taxon>
        <taxon>Eimeriorina</taxon>
        <taxon>Sarcocystidae</taxon>
        <taxon>Besnoitia</taxon>
    </lineage>
</organism>
<dbReference type="VEuPathDB" id="ToxoDB:BESB_076360"/>
<dbReference type="InterPro" id="IPR011990">
    <property type="entry name" value="TPR-like_helical_dom_sf"/>
</dbReference>
<sequence length="1566" mass="167918">MGPVSHLYEHVTLHSHETVAELRELLERFLKRRDPSNCVSTVQGTASHSPPLSSTTTDDEIDSLAVFLVSYLAGATSPLLRRIFLLSCLPPLLQTRAPVTPLGAATPETPPHKAPAKLHAAQPDSVSKLLGPGHGGASEERNISPSAADRQLCLRLNYLPKSYTLSTALRRLGNTYLAAENPLAAIAVYTASLRFLFSEKTQGRPPPAAELLRERAIVVSNRSAAYLRLGHARAALRDATAGVQLDPSYAKAWFRRASACAALAKALSIYAAQLPAAVADDLRIAQSRYEASEPRFCEKRRSARVALRRAIETLRTEEACASRISAESGKRESTNLRDAAATSATDLLERADFRLGSCPCRLSRQRGMVHRGAASDGVEPARMRCRGGSEAASSLPPGSRGYPHFPSNAGTCGAAAKTSTELERPTSTALVNPYCDYLHSCMRVTKEATEGRGVLLLHGPEHVENAVAAGAKNSSKSPDLTRSDAPFSGADRRLLLREYPVASYCLPSANSPVPSLLPPPGMPKAALRRVWTKRSPVASACGSRAVCAGCFALVDEFSEMQDVEGLVEIGVTTDRMQTRLCAAVTLTSPCPWCTSALFCCAECREASHHVAFCRNSFGGQDSCAARETSSTDRDRTSAPECSGDGRGGGSALRRVGEASAAVFEHVEQAALCTLSEASSSPAGQTAPERPLSQKREPQEDAQLLARSRALRPNSDSSFRPAKSPDQTWSTQERYQMLLREASRERARAVASILATELRPPGTALKRGPDPLEMPQEERQCSGGSMGSMEKRLPEEEAPQSVSKTEGVSVAGTNRVGGEQEEHSVGGSLLCHDTRTLRSTVSWTVARTAGGCLEDSTRHVARQIMPFYVQALPQHKRAQSTPKRANGCEGKAGVTPEPLPEIAEYSHAHAHAPRGPGDRMTPRESARGPADGESADDGTRRENLAFFSSSACASSRVPSEPQRQADWTASRLRSLSRHLPGDADALCDFVVNAVWIAGEYCLVSRVKALSSVRGEGVSKENGSKSGRHTAVQSFESGMALWEDGCPADFDMLLGAALRAYSTVWSNSFGLALVLDESGDAWRLGRGLYLDSETAASATEVTLSYGPVAGRGGNSWTERQAVLHKEALFHCRCKICTAWPSLVKELGECGTAFTGGRGRICPLHPDFFGGLPCPRCFGDSKLLREVKNTVLADECTAAQRQNHLKEGSGAAKGDALLDALRALLIDLASTQQKTHDKIGRRPPPSMGAHPEGSLDCRGVAALRGVPFLLRALICDLNSGRSAAAPRSRENGTEARSASPSTGHRACSYDPQQHVRRSATSRYTTPATLAVLGHSCVAIPARAGEEGEDPKWQCVCCKTLWADRREVTELFEQPRSAMVRDISAAHAAVQKALLAARRAPASPRTGGEKEVCALDNRLRDRSPELPAVRMLLADLLQAAASATGQLSHEVCEVLDLRAMFESTCPQFQCESGNLPGDADHRVVACDSLLGATWVLSLRYAMGWRQPELCVELYKCASLAANAGAFAEAALLSRAAYQTARRCYGSQHALPLLIHKLCDALPGGNGQLAL</sequence>
<dbReference type="GO" id="GO:0005737">
    <property type="term" value="C:cytoplasm"/>
    <property type="evidence" value="ECO:0007669"/>
    <property type="project" value="TreeGrafter"/>
</dbReference>
<name>A0A2A9M642_BESBE</name>
<dbReference type="PANTHER" id="PTHR46165">
    <property type="entry name" value="SET AND MYND DOMAIN-CONTAINING PROTEIN 4"/>
    <property type="match status" value="1"/>
</dbReference>
<keyword evidence="2" id="KW-0808">Transferase</keyword>
<feature type="region of interest" description="Disordered" evidence="4">
    <location>
        <begin position="675"/>
        <end position="731"/>
    </location>
</feature>
<dbReference type="RefSeq" id="XP_029217428.1">
    <property type="nucleotide sequence ID" value="XM_029365997.1"/>
</dbReference>
<feature type="region of interest" description="Disordered" evidence="4">
    <location>
        <begin position="759"/>
        <end position="821"/>
    </location>
</feature>
<dbReference type="GO" id="GO:0042826">
    <property type="term" value="F:histone deacetylase binding"/>
    <property type="evidence" value="ECO:0007669"/>
    <property type="project" value="TreeGrafter"/>
</dbReference>
<feature type="region of interest" description="Disordered" evidence="4">
    <location>
        <begin position="908"/>
        <end position="938"/>
    </location>
</feature>
<keyword evidence="6" id="KW-1185">Reference proteome</keyword>
<comment type="caution">
    <text evidence="5">The sequence shown here is derived from an EMBL/GenBank/DDBJ whole genome shotgun (WGS) entry which is preliminary data.</text>
</comment>
<keyword evidence="1" id="KW-0489">Methyltransferase</keyword>
<evidence type="ECO:0000313" key="5">
    <source>
        <dbReference type="EMBL" id="PFH33419.1"/>
    </source>
</evidence>
<evidence type="ECO:0000256" key="1">
    <source>
        <dbReference type="ARBA" id="ARBA00022603"/>
    </source>
</evidence>
<feature type="compositionally biased region" description="Basic and acidic residues" evidence="4">
    <location>
        <begin position="915"/>
        <end position="925"/>
    </location>
</feature>
<dbReference type="GO" id="GO:0032259">
    <property type="term" value="P:methylation"/>
    <property type="evidence" value="ECO:0007669"/>
    <property type="project" value="UniProtKB-KW"/>
</dbReference>
<evidence type="ECO:0008006" key="7">
    <source>
        <dbReference type="Google" id="ProtNLM"/>
    </source>
</evidence>
<feature type="region of interest" description="Disordered" evidence="4">
    <location>
        <begin position="624"/>
        <end position="650"/>
    </location>
</feature>
<dbReference type="PANTHER" id="PTHR46165:SF2">
    <property type="entry name" value="SET AND MYND DOMAIN-CONTAINING PROTEIN 4"/>
    <property type="match status" value="1"/>
</dbReference>
<evidence type="ECO:0000256" key="3">
    <source>
        <dbReference type="ARBA" id="ARBA00022691"/>
    </source>
</evidence>
<evidence type="ECO:0000256" key="4">
    <source>
        <dbReference type="SAM" id="MobiDB-lite"/>
    </source>
</evidence>
<gene>
    <name evidence="5" type="ORF">BESB_076360</name>
</gene>
<dbReference type="EMBL" id="NWUJ01000008">
    <property type="protein sequence ID" value="PFH33419.1"/>
    <property type="molecule type" value="Genomic_DNA"/>
</dbReference>
<keyword evidence="3" id="KW-0949">S-adenosyl-L-methionine</keyword>
<dbReference type="STRING" id="94643.A0A2A9M642"/>
<dbReference type="SUPFAM" id="SSF48452">
    <property type="entry name" value="TPR-like"/>
    <property type="match status" value="1"/>
</dbReference>
<feature type="compositionally biased region" description="Polar residues" evidence="4">
    <location>
        <begin position="38"/>
        <end position="56"/>
    </location>
</feature>
<dbReference type="OrthoDB" id="265717at2759"/>
<feature type="region of interest" description="Disordered" evidence="4">
    <location>
        <begin position="38"/>
        <end position="57"/>
    </location>
</feature>
<evidence type="ECO:0000256" key="2">
    <source>
        <dbReference type="ARBA" id="ARBA00022679"/>
    </source>
</evidence>
<feature type="region of interest" description="Disordered" evidence="4">
    <location>
        <begin position="1231"/>
        <end position="1250"/>
    </location>
</feature>
<feature type="region of interest" description="Disordered" evidence="4">
    <location>
        <begin position="1279"/>
        <end position="1313"/>
    </location>
</feature>
<dbReference type="Gene3D" id="1.25.40.10">
    <property type="entry name" value="Tetratricopeptide repeat domain"/>
    <property type="match status" value="1"/>
</dbReference>
<dbReference type="KEGG" id="bbes:BESB_076360"/>
<feature type="region of interest" description="Disordered" evidence="4">
    <location>
        <begin position="874"/>
        <end position="895"/>
    </location>
</feature>
<proteinExistence type="predicted"/>
<dbReference type="InterPro" id="IPR052097">
    <property type="entry name" value="SET-MYND_domain_protein"/>
</dbReference>
<dbReference type="GO" id="GO:0008168">
    <property type="term" value="F:methyltransferase activity"/>
    <property type="evidence" value="ECO:0007669"/>
    <property type="project" value="UniProtKB-KW"/>
</dbReference>